<reference evidence="5" key="2">
    <citation type="submission" date="2019-09" db="UniProtKB">
        <authorList>
            <consortium name="WormBaseParasite"/>
        </authorList>
    </citation>
    <scope>IDENTIFICATION</scope>
</reference>
<organism evidence="3">
    <name type="scientific">Heligmosomoides polygyrus</name>
    <name type="common">Parasitic roundworm</name>
    <dbReference type="NCBI Taxonomy" id="6339"/>
    <lineage>
        <taxon>Eukaryota</taxon>
        <taxon>Metazoa</taxon>
        <taxon>Ecdysozoa</taxon>
        <taxon>Nematoda</taxon>
        <taxon>Chromadorea</taxon>
        <taxon>Rhabditida</taxon>
        <taxon>Rhabditina</taxon>
        <taxon>Rhabditomorpha</taxon>
        <taxon>Strongyloidea</taxon>
        <taxon>Heligmosomidae</taxon>
        <taxon>Heligmosomoides</taxon>
    </lineage>
</organism>
<gene>
    <name evidence="3" type="ORF">HPBE_LOCUS15801</name>
</gene>
<evidence type="ECO:0000256" key="2">
    <source>
        <dbReference type="SAM" id="Phobius"/>
    </source>
</evidence>
<evidence type="ECO:0000256" key="1">
    <source>
        <dbReference type="SAM" id="MobiDB-lite"/>
    </source>
</evidence>
<dbReference type="AlphaFoldDB" id="A0A3P8E5V7"/>
<feature type="transmembrane region" description="Helical" evidence="2">
    <location>
        <begin position="101"/>
        <end position="120"/>
    </location>
</feature>
<protein>
    <submittedName>
        <fullName evidence="5">ZP domain-containing protein</fullName>
    </submittedName>
</protein>
<evidence type="ECO:0000313" key="5">
    <source>
        <dbReference type="WBParaSite" id="HPBE_0001580201-mRNA-1"/>
    </source>
</evidence>
<feature type="region of interest" description="Disordered" evidence="1">
    <location>
        <begin position="51"/>
        <end position="93"/>
    </location>
</feature>
<dbReference type="Proteomes" id="UP000050761">
    <property type="component" value="Unassembled WGS sequence"/>
</dbReference>
<name>A0A3P8E5V7_HELPZ</name>
<keyword evidence="2" id="KW-1133">Transmembrane helix</keyword>
<evidence type="ECO:0000313" key="4">
    <source>
        <dbReference type="Proteomes" id="UP000050761"/>
    </source>
</evidence>
<proteinExistence type="predicted"/>
<feature type="compositionally biased region" description="Polar residues" evidence="1">
    <location>
        <begin position="60"/>
        <end position="69"/>
    </location>
</feature>
<reference evidence="3 4" key="1">
    <citation type="submission" date="2018-11" db="EMBL/GenBank/DDBJ databases">
        <authorList>
            <consortium name="Pathogen Informatics"/>
        </authorList>
    </citation>
    <scope>NUCLEOTIDE SEQUENCE [LARGE SCALE GENOMIC DNA]</scope>
</reference>
<keyword evidence="2" id="KW-0812">Transmembrane</keyword>
<keyword evidence="4" id="KW-1185">Reference proteome</keyword>
<dbReference type="EMBL" id="UZAH01029051">
    <property type="protein sequence ID" value="VDP03983.1"/>
    <property type="molecule type" value="Genomic_DNA"/>
</dbReference>
<keyword evidence="2" id="KW-0472">Membrane</keyword>
<accession>A0A3P8E5V7</accession>
<dbReference type="OrthoDB" id="6139674at2759"/>
<dbReference type="WBParaSite" id="HPBE_0001580201-mRNA-1">
    <property type="protein sequence ID" value="HPBE_0001580201-mRNA-1"/>
    <property type="gene ID" value="HPBE_0001580201"/>
</dbReference>
<evidence type="ECO:0000313" key="3">
    <source>
        <dbReference type="EMBL" id="VDP03983.1"/>
    </source>
</evidence>
<sequence>MLSVCHLSDTECMREIPPRCPRTVRKRSVQEAISVEERLQHHQALLVAGNYRVNDPNHVPKSSNNSAANSDPVLYSSGSSSEAGPSVADCEPKADTQSNQWVYVLLTTNLLSIFIAAVTCSRAFKRRHSPAVDHQCT</sequence>